<evidence type="ECO:0000313" key="1">
    <source>
        <dbReference type="EMBL" id="AGF98079.1"/>
    </source>
</evidence>
<accession>M1QM27</accession>
<sequence length="103" mass="12313">MHDKVQKYWNQYIEELKEQRKAITESEEAKDLEKLISEFENVDMAVVISEGQDYLDRPMKDHSLMQTIARVKIYKSILPHRRASEFLSQITLYEELINEIHSE</sequence>
<dbReference type="Proteomes" id="UP000011718">
    <property type="component" value="Chromosome"/>
</dbReference>
<name>M1QM27_METMZ</name>
<evidence type="ECO:0000313" key="2">
    <source>
        <dbReference type="Proteomes" id="UP000011718"/>
    </source>
</evidence>
<reference evidence="1 2" key="1">
    <citation type="journal article" date="2013" name="Genome Announc.">
        <title>Complete Genome of a Methanosarcina mazei Strain Isolated from Sediment Samples from an Amazonian Flooded Area.</title>
        <authorList>
            <person name="Assis das Gracas D."/>
            <person name="Thiago Juca Ramos R."/>
            <person name="Vieira Araujo A.C."/>
            <person name="Zahlouth R."/>
            <person name="Ribeiro Carneiro A."/>
            <person name="Souza Lopes T."/>
            <person name="Azevedo Barauna R."/>
            <person name="Azevedo V."/>
            <person name="Cruz Schneider M.P."/>
            <person name="Pellizari V.H."/>
            <person name="Silva A."/>
        </authorList>
    </citation>
    <scope>NUCLEOTIDE SEQUENCE [LARGE SCALE GENOMIC DNA]</scope>
    <source>
        <strain evidence="1 2">Tuc01</strain>
    </source>
</reference>
<protein>
    <submittedName>
        <fullName evidence="1">Type I restriction-modification system, restriction subunit R</fullName>
    </submittedName>
</protein>
<organism evidence="1 2">
    <name type="scientific">Methanosarcina mazei Tuc01</name>
    <dbReference type="NCBI Taxonomy" id="1236903"/>
    <lineage>
        <taxon>Archaea</taxon>
        <taxon>Methanobacteriati</taxon>
        <taxon>Methanobacteriota</taxon>
        <taxon>Stenosarchaea group</taxon>
        <taxon>Methanomicrobia</taxon>
        <taxon>Methanosarcinales</taxon>
        <taxon>Methanosarcinaceae</taxon>
        <taxon>Methanosarcina</taxon>
    </lineage>
</organism>
<dbReference type="BioCyc" id="MMAZ1236903:G139K-2664-MONOMER"/>
<dbReference type="HOGENOM" id="CLU_2257392_0_0_2"/>
<gene>
    <name evidence="1" type="ORF">MmTuc01_2793</name>
</gene>
<dbReference type="EMBL" id="CP004144">
    <property type="protein sequence ID" value="AGF98079.1"/>
    <property type="molecule type" value="Genomic_DNA"/>
</dbReference>
<proteinExistence type="predicted"/>
<dbReference type="AlphaFoldDB" id="M1QM27"/>
<dbReference type="KEGG" id="mmaz:MmTuc01_2793"/>